<dbReference type="Gene3D" id="3.90.1720.30">
    <property type="entry name" value="PPPDE domains"/>
    <property type="match status" value="1"/>
</dbReference>
<dbReference type="InterPro" id="IPR013535">
    <property type="entry name" value="PUL_dom"/>
</dbReference>
<dbReference type="AlphaFoldDB" id="A0A9P6B2H8"/>
<protein>
    <recommendedName>
        <fullName evidence="9">DUF862-domain-containing protein</fullName>
    </recommendedName>
</protein>
<dbReference type="PROSITE" id="PS51396">
    <property type="entry name" value="PUL"/>
    <property type="match status" value="1"/>
</dbReference>
<evidence type="ECO:0000256" key="4">
    <source>
        <dbReference type="SAM" id="MobiDB-lite"/>
    </source>
</evidence>
<dbReference type="PANTHER" id="PTHR12378">
    <property type="entry name" value="DESUMOYLATING ISOPEPTIDASE"/>
    <property type="match status" value="1"/>
</dbReference>
<dbReference type="GO" id="GO:0006508">
    <property type="term" value="P:proteolysis"/>
    <property type="evidence" value="ECO:0007669"/>
    <property type="project" value="UniProtKB-KW"/>
</dbReference>
<dbReference type="InterPro" id="IPR036249">
    <property type="entry name" value="Thioredoxin-like_sf"/>
</dbReference>
<dbReference type="Proteomes" id="UP000886523">
    <property type="component" value="Unassembled WGS sequence"/>
</dbReference>
<keyword evidence="3" id="KW-0378">Hydrolase</keyword>
<feature type="region of interest" description="Disordered" evidence="4">
    <location>
        <begin position="394"/>
        <end position="414"/>
    </location>
</feature>
<evidence type="ECO:0000256" key="3">
    <source>
        <dbReference type="ARBA" id="ARBA00022801"/>
    </source>
</evidence>
<evidence type="ECO:0000256" key="2">
    <source>
        <dbReference type="ARBA" id="ARBA00022670"/>
    </source>
</evidence>
<feature type="compositionally biased region" description="Pro residues" evidence="4">
    <location>
        <begin position="149"/>
        <end position="164"/>
    </location>
</feature>
<dbReference type="GO" id="GO:0070646">
    <property type="term" value="P:protein modification by small protein removal"/>
    <property type="evidence" value="ECO:0007669"/>
    <property type="project" value="TreeGrafter"/>
</dbReference>
<feature type="compositionally biased region" description="Polar residues" evidence="4">
    <location>
        <begin position="165"/>
        <end position="183"/>
    </location>
</feature>
<feature type="domain" description="PUL" evidence="5">
    <location>
        <begin position="328"/>
        <end position="672"/>
    </location>
</feature>
<dbReference type="InterPro" id="IPR042266">
    <property type="entry name" value="PPPDE_sf"/>
</dbReference>
<evidence type="ECO:0000259" key="6">
    <source>
        <dbReference type="PROSITE" id="PS51858"/>
    </source>
</evidence>
<feature type="domain" description="PPPDE" evidence="6">
    <location>
        <begin position="2"/>
        <end position="142"/>
    </location>
</feature>
<keyword evidence="8" id="KW-1185">Reference proteome</keyword>
<feature type="compositionally biased region" description="Low complexity" evidence="4">
    <location>
        <begin position="401"/>
        <end position="414"/>
    </location>
</feature>
<proteinExistence type="inferred from homology"/>
<dbReference type="Pfam" id="PF08324">
    <property type="entry name" value="PUL"/>
    <property type="match status" value="1"/>
</dbReference>
<dbReference type="OrthoDB" id="21221at2759"/>
<evidence type="ECO:0000313" key="8">
    <source>
        <dbReference type="Proteomes" id="UP000886523"/>
    </source>
</evidence>
<keyword evidence="2" id="KW-0645">Protease</keyword>
<dbReference type="SMART" id="SM01179">
    <property type="entry name" value="DUF862"/>
    <property type="match status" value="1"/>
</dbReference>
<dbReference type="Gene3D" id="1.25.10.10">
    <property type="entry name" value="Leucine-rich Repeat Variant"/>
    <property type="match status" value="1"/>
</dbReference>
<reference evidence="7" key="1">
    <citation type="journal article" date="2020" name="Nat. Commun.">
        <title>Large-scale genome sequencing of mycorrhizal fungi provides insights into the early evolution of symbiotic traits.</title>
        <authorList>
            <person name="Miyauchi S."/>
            <person name="Kiss E."/>
            <person name="Kuo A."/>
            <person name="Drula E."/>
            <person name="Kohler A."/>
            <person name="Sanchez-Garcia M."/>
            <person name="Morin E."/>
            <person name="Andreopoulos B."/>
            <person name="Barry K.W."/>
            <person name="Bonito G."/>
            <person name="Buee M."/>
            <person name="Carver A."/>
            <person name="Chen C."/>
            <person name="Cichocki N."/>
            <person name="Clum A."/>
            <person name="Culley D."/>
            <person name="Crous P.W."/>
            <person name="Fauchery L."/>
            <person name="Girlanda M."/>
            <person name="Hayes R.D."/>
            <person name="Keri Z."/>
            <person name="LaButti K."/>
            <person name="Lipzen A."/>
            <person name="Lombard V."/>
            <person name="Magnuson J."/>
            <person name="Maillard F."/>
            <person name="Murat C."/>
            <person name="Nolan M."/>
            <person name="Ohm R.A."/>
            <person name="Pangilinan J."/>
            <person name="Pereira M.F."/>
            <person name="Perotto S."/>
            <person name="Peter M."/>
            <person name="Pfister S."/>
            <person name="Riley R."/>
            <person name="Sitrit Y."/>
            <person name="Stielow J.B."/>
            <person name="Szollosi G."/>
            <person name="Zifcakova L."/>
            <person name="Stursova M."/>
            <person name="Spatafora J.W."/>
            <person name="Tedersoo L."/>
            <person name="Vaario L.M."/>
            <person name="Yamada A."/>
            <person name="Yan M."/>
            <person name="Wang P."/>
            <person name="Xu J."/>
            <person name="Bruns T."/>
            <person name="Baldrian P."/>
            <person name="Vilgalys R."/>
            <person name="Dunand C."/>
            <person name="Henrissat B."/>
            <person name="Grigoriev I.V."/>
            <person name="Hibbett D."/>
            <person name="Nagy L.G."/>
            <person name="Martin F.M."/>
        </authorList>
    </citation>
    <scope>NUCLEOTIDE SEQUENCE</scope>
    <source>
        <strain evidence="7">UP504</strain>
    </source>
</reference>
<feature type="region of interest" description="Disordered" evidence="4">
    <location>
        <begin position="145"/>
        <end position="205"/>
    </location>
</feature>
<evidence type="ECO:0008006" key="9">
    <source>
        <dbReference type="Google" id="ProtNLM"/>
    </source>
</evidence>
<dbReference type="InterPro" id="IPR011989">
    <property type="entry name" value="ARM-like"/>
</dbReference>
<name>A0A9P6B2H8_9AGAM</name>
<comment type="similarity">
    <text evidence="1">Belongs to the DeSI family.</text>
</comment>
<organism evidence="7 8">
    <name type="scientific">Hydnum rufescens UP504</name>
    <dbReference type="NCBI Taxonomy" id="1448309"/>
    <lineage>
        <taxon>Eukaryota</taxon>
        <taxon>Fungi</taxon>
        <taxon>Dikarya</taxon>
        <taxon>Basidiomycota</taxon>
        <taxon>Agaricomycotina</taxon>
        <taxon>Agaricomycetes</taxon>
        <taxon>Cantharellales</taxon>
        <taxon>Hydnaceae</taxon>
        <taxon>Hydnum</taxon>
    </lineage>
</organism>
<dbReference type="CDD" id="cd02947">
    <property type="entry name" value="TRX_family"/>
    <property type="match status" value="1"/>
</dbReference>
<feature type="compositionally biased region" description="Low complexity" evidence="4">
    <location>
        <begin position="184"/>
        <end position="198"/>
    </location>
</feature>
<evidence type="ECO:0000313" key="7">
    <source>
        <dbReference type="EMBL" id="KAF9516513.1"/>
    </source>
</evidence>
<dbReference type="PROSITE" id="PS51858">
    <property type="entry name" value="PPPDE"/>
    <property type="match status" value="1"/>
</dbReference>
<dbReference type="SUPFAM" id="SSF52833">
    <property type="entry name" value="Thioredoxin-like"/>
    <property type="match status" value="1"/>
</dbReference>
<accession>A0A9P6B2H8</accession>
<dbReference type="GO" id="GO:0008233">
    <property type="term" value="F:peptidase activity"/>
    <property type="evidence" value="ECO:0007669"/>
    <property type="project" value="UniProtKB-KW"/>
</dbReference>
<sequence length="682" mass="73124">MAPVKLYVYDLSHGMARNLSMQFLGGQIDGIWHTSVVVFGKETSYSQGIDQHLPGASHHGNPLEIVDMGETEIDEATYDEYIDELRGHYTADKYHLLDFNCNSFTNDVIGFLTGGSIPPHIKDLPSDFLATPMGRQMRPMIDNMFRRPGVPPYPTPADTPPSGVPSPTSALNPQLATSLLQSVAAQATSTSGTHSSTAPISGAGSSLTSHLHISTNLASFENVIQHHRATVVLFVSASKENKDVDRVFERLARDKAKMNAVAFVKVDKEVGNGAEVLTKCGISATPSFQFYQQGEKVGELLGAKGLELKSRVQNLLDSAFPVHPHESLILPTMQAISLQPILFTQVPASLDAPVNKLISFIDALPSPTSDVSAMKKTLKTSFAPFLKTHLPASTSTSRSLAAHTPNPNNTNTAAPTARQIREWSDMTNALISALPPTELFPLVDLWRLAILDGGIAKALSSSSTTEHRSVVANIQSRVTDLVNNNSTSATGTATEVPRPLLLTTLRLSTNTFAHQAPASSSPQSYRLQPPTIPLVVSGLLHSDAGVRTAAASLAFNVAAIRHAPLRRGKDAYWEEVDRREKAAVVSGGDGEGEGDVELVCALLEALEREVESEEVVHRLTASLALFLYLSPAYATDLGDLLQVLGAKEKVLGKLLPGGCGPAGVTRVDVRNLVEEVGKQLCP</sequence>
<dbReference type="Pfam" id="PF05903">
    <property type="entry name" value="Peptidase_C97"/>
    <property type="match status" value="1"/>
</dbReference>
<dbReference type="Gene3D" id="3.40.30.10">
    <property type="entry name" value="Glutaredoxin"/>
    <property type="match status" value="1"/>
</dbReference>
<dbReference type="EMBL" id="MU128939">
    <property type="protein sequence ID" value="KAF9516513.1"/>
    <property type="molecule type" value="Genomic_DNA"/>
</dbReference>
<dbReference type="InterPro" id="IPR008580">
    <property type="entry name" value="PPPDE_dom"/>
</dbReference>
<comment type="caution">
    <text evidence="7">The sequence shown here is derived from an EMBL/GenBank/DDBJ whole genome shotgun (WGS) entry which is preliminary data.</text>
</comment>
<dbReference type="PANTHER" id="PTHR12378:SF7">
    <property type="entry name" value="DESUMOYLATING ISOPEPTIDASE 1"/>
    <property type="match status" value="1"/>
</dbReference>
<evidence type="ECO:0000256" key="1">
    <source>
        <dbReference type="ARBA" id="ARBA00008140"/>
    </source>
</evidence>
<gene>
    <name evidence="7" type="ORF">BS47DRAFT_1340874</name>
</gene>
<evidence type="ECO:0000259" key="5">
    <source>
        <dbReference type="PROSITE" id="PS51396"/>
    </source>
</evidence>